<evidence type="ECO:0000313" key="3">
    <source>
        <dbReference type="EMBL" id="KAF9506505.1"/>
    </source>
</evidence>
<dbReference type="Proteomes" id="UP000886523">
    <property type="component" value="Unassembled WGS sequence"/>
</dbReference>
<feature type="region of interest" description="Disordered" evidence="1">
    <location>
        <begin position="1"/>
        <end position="35"/>
    </location>
</feature>
<reference evidence="3" key="1">
    <citation type="journal article" date="2020" name="Nat. Commun.">
        <title>Large-scale genome sequencing of mycorrhizal fungi provides insights into the early evolution of symbiotic traits.</title>
        <authorList>
            <person name="Miyauchi S."/>
            <person name="Kiss E."/>
            <person name="Kuo A."/>
            <person name="Drula E."/>
            <person name="Kohler A."/>
            <person name="Sanchez-Garcia M."/>
            <person name="Morin E."/>
            <person name="Andreopoulos B."/>
            <person name="Barry K.W."/>
            <person name="Bonito G."/>
            <person name="Buee M."/>
            <person name="Carver A."/>
            <person name="Chen C."/>
            <person name="Cichocki N."/>
            <person name="Clum A."/>
            <person name="Culley D."/>
            <person name="Crous P.W."/>
            <person name="Fauchery L."/>
            <person name="Girlanda M."/>
            <person name="Hayes R.D."/>
            <person name="Keri Z."/>
            <person name="LaButti K."/>
            <person name="Lipzen A."/>
            <person name="Lombard V."/>
            <person name="Magnuson J."/>
            <person name="Maillard F."/>
            <person name="Murat C."/>
            <person name="Nolan M."/>
            <person name="Ohm R.A."/>
            <person name="Pangilinan J."/>
            <person name="Pereira M.F."/>
            <person name="Perotto S."/>
            <person name="Peter M."/>
            <person name="Pfister S."/>
            <person name="Riley R."/>
            <person name="Sitrit Y."/>
            <person name="Stielow J.B."/>
            <person name="Szollosi G."/>
            <person name="Zifcakova L."/>
            <person name="Stursova M."/>
            <person name="Spatafora J.W."/>
            <person name="Tedersoo L."/>
            <person name="Vaario L.M."/>
            <person name="Yamada A."/>
            <person name="Yan M."/>
            <person name="Wang P."/>
            <person name="Xu J."/>
            <person name="Bruns T."/>
            <person name="Baldrian P."/>
            <person name="Vilgalys R."/>
            <person name="Dunand C."/>
            <person name="Henrissat B."/>
            <person name="Grigoriev I.V."/>
            <person name="Hibbett D."/>
            <person name="Nagy L.G."/>
            <person name="Martin F.M."/>
        </authorList>
    </citation>
    <scope>NUCLEOTIDE SEQUENCE</scope>
    <source>
        <strain evidence="3">UP504</strain>
    </source>
</reference>
<keyword evidence="2" id="KW-0812">Transmembrane</keyword>
<proteinExistence type="predicted"/>
<sequence length="104" mass="10484">MSCTHRRDPETSQTTTLSSPVSSGTAQPPFQSRPVTSGTIIQYSEFTATGYPTSAGSGPGASTSAKSGSGAMSTLQPANLYLANLGTISSVIIALMGGGVLWAL</sequence>
<dbReference type="AlphaFoldDB" id="A0A9P6AJK9"/>
<protein>
    <submittedName>
        <fullName evidence="3">Uncharacterized protein</fullName>
    </submittedName>
</protein>
<evidence type="ECO:0000256" key="1">
    <source>
        <dbReference type="SAM" id="MobiDB-lite"/>
    </source>
</evidence>
<feature type="region of interest" description="Disordered" evidence="1">
    <location>
        <begin position="52"/>
        <end position="71"/>
    </location>
</feature>
<gene>
    <name evidence="3" type="ORF">BS47DRAFT_1352693</name>
</gene>
<organism evidence="3 4">
    <name type="scientific">Hydnum rufescens UP504</name>
    <dbReference type="NCBI Taxonomy" id="1448309"/>
    <lineage>
        <taxon>Eukaryota</taxon>
        <taxon>Fungi</taxon>
        <taxon>Dikarya</taxon>
        <taxon>Basidiomycota</taxon>
        <taxon>Agaricomycotina</taxon>
        <taxon>Agaricomycetes</taxon>
        <taxon>Cantharellales</taxon>
        <taxon>Hydnaceae</taxon>
        <taxon>Hydnum</taxon>
    </lineage>
</organism>
<feature type="compositionally biased region" description="Polar residues" evidence="1">
    <location>
        <begin position="11"/>
        <end position="35"/>
    </location>
</feature>
<feature type="compositionally biased region" description="Basic and acidic residues" evidence="1">
    <location>
        <begin position="1"/>
        <end position="10"/>
    </location>
</feature>
<keyword evidence="2" id="KW-0472">Membrane</keyword>
<comment type="caution">
    <text evidence="3">The sequence shown here is derived from an EMBL/GenBank/DDBJ whole genome shotgun (WGS) entry which is preliminary data.</text>
</comment>
<feature type="transmembrane region" description="Helical" evidence="2">
    <location>
        <begin position="81"/>
        <end position="103"/>
    </location>
</feature>
<dbReference type="EMBL" id="MU129109">
    <property type="protein sequence ID" value="KAF9506505.1"/>
    <property type="molecule type" value="Genomic_DNA"/>
</dbReference>
<evidence type="ECO:0000313" key="4">
    <source>
        <dbReference type="Proteomes" id="UP000886523"/>
    </source>
</evidence>
<keyword evidence="2" id="KW-1133">Transmembrane helix</keyword>
<accession>A0A9P6AJK9</accession>
<name>A0A9P6AJK9_9AGAM</name>
<keyword evidence="4" id="KW-1185">Reference proteome</keyword>
<evidence type="ECO:0000256" key="2">
    <source>
        <dbReference type="SAM" id="Phobius"/>
    </source>
</evidence>